<feature type="region of interest" description="Disordered" evidence="1">
    <location>
        <begin position="18"/>
        <end position="62"/>
    </location>
</feature>
<dbReference type="Proteomes" id="UP001583177">
    <property type="component" value="Unassembled WGS sequence"/>
</dbReference>
<protein>
    <submittedName>
        <fullName evidence="2">Uncharacterized protein</fullName>
    </submittedName>
</protein>
<accession>A0ABR3WLB3</accession>
<reference evidence="2 3" key="1">
    <citation type="journal article" date="2024" name="IMA Fungus">
        <title>IMA Genome - F19 : A genome assembly and annotation guide to empower mycologists, including annotated draft genome sequences of Ceratocystis pirilliformis, Diaporthe australafricana, Fusarium ophioides, Paecilomyces lecythidis, and Sporothrix stenoceras.</title>
        <authorList>
            <person name="Aylward J."/>
            <person name="Wilson A.M."/>
            <person name="Visagie C.M."/>
            <person name="Spraker J."/>
            <person name="Barnes I."/>
            <person name="Buitendag C."/>
            <person name="Ceriani C."/>
            <person name="Del Mar Angel L."/>
            <person name="du Plessis D."/>
            <person name="Fuchs T."/>
            <person name="Gasser K."/>
            <person name="Kramer D."/>
            <person name="Li W."/>
            <person name="Munsamy K."/>
            <person name="Piso A."/>
            <person name="Price J.L."/>
            <person name="Sonnekus B."/>
            <person name="Thomas C."/>
            <person name="van der Nest A."/>
            <person name="van Dijk A."/>
            <person name="van Heerden A."/>
            <person name="van Vuuren N."/>
            <person name="Yilmaz N."/>
            <person name="Duong T.A."/>
            <person name="van der Merwe N.A."/>
            <person name="Wingfield M.J."/>
            <person name="Wingfield B.D."/>
        </authorList>
    </citation>
    <scope>NUCLEOTIDE SEQUENCE [LARGE SCALE GENOMIC DNA]</scope>
    <source>
        <strain evidence="2 3">CMW 18300</strain>
    </source>
</reference>
<sequence>MYKPAFSLVRGAARVQARSTMRSSARNARGVTASATPYRRWHENGFHTSQQPKRSSGQNSRYKSRFPFKSTAVAGLSLAALANPDDRSPPPEPDCAFRDPSGWHLIDLNPQVMLDFGMTYLRAAKSNSVEEARNAQFEHTRNFLEVCLLGEIIEKGSVPGDIIFRVGQYVIEEDTKIFYVPSPVQGKSSTLCVSVHHDLSDNDKAGAFANHDRIVYGVLARYLEDFKEENAPHVFLFLHYPAGIVTLAYSRDDLLGCIERKNYSALSEQ</sequence>
<evidence type="ECO:0000313" key="3">
    <source>
        <dbReference type="Proteomes" id="UP001583177"/>
    </source>
</evidence>
<name>A0ABR3WLB3_9PEZI</name>
<evidence type="ECO:0000313" key="2">
    <source>
        <dbReference type="EMBL" id="KAL1864423.1"/>
    </source>
</evidence>
<organism evidence="2 3">
    <name type="scientific">Diaporthe australafricana</name>
    <dbReference type="NCBI Taxonomy" id="127596"/>
    <lineage>
        <taxon>Eukaryota</taxon>
        <taxon>Fungi</taxon>
        <taxon>Dikarya</taxon>
        <taxon>Ascomycota</taxon>
        <taxon>Pezizomycotina</taxon>
        <taxon>Sordariomycetes</taxon>
        <taxon>Sordariomycetidae</taxon>
        <taxon>Diaporthales</taxon>
        <taxon>Diaporthaceae</taxon>
        <taxon>Diaporthe</taxon>
    </lineage>
</organism>
<keyword evidence="3" id="KW-1185">Reference proteome</keyword>
<dbReference type="EMBL" id="JAWRVE010000068">
    <property type="protein sequence ID" value="KAL1864423.1"/>
    <property type="molecule type" value="Genomic_DNA"/>
</dbReference>
<evidence type="ECO:0000256" key="1">
    <source>
        <dbReference type="SAM" id="MobiDB-lite"/>
    </source>
</evidence>
<comment type="caution">
    <text evidence="2">The sequence shown here is derived from an EMBL/GenBank/DDBJ whole genome shotgun (WGS) entry which is preliminary data.</text>
</comment>
<gene>
    <name evidence="2" type="ORF">Daus18300_007655</name>
</gene>
<feature type="compositionally biased region" description="Polar residues" evidence="1">
    <location>
        <begin position="46"/>
        <end position="61"/>
    </location>
</feature>
<proteinExistence type="predicted"/>